<sequence>MSIRHHLFASLLLICLMAFVAGSASANELDDAERDAFLQRLQTAQQDIRTVQARFTETRTISTLPRPLVFTGTLYVQRGDSLIFLRYEKPTQHILRVQEGEVLFWVQDSPTADVMQMDDTSASGQAGSNPNLFDWRPQDFSGAISREDDGYHLVSAGGENGPQRIEVVLDPEGLYATSIRITPKGGGATVIELHDVRINEPLPDVVIDFTLPAGTEINEMNRP</sequence>
<feature type="chain" id="PRO_5029655692" description="Outer membrane lipoprotein carrier protein LolA" evidence="2">
    <location>
        <begin position="27"/>
        <end position="223"/>
    </location>
</feature>
<proteinExistence type="predicted"/>
<protein>
    <recommendedName>
        <fullName evidence="5">Outer membrane lipoprotein carrier protein LolA</fullName>
    </recommendedName>
</protein>
<dbReference type="EMBL" id="QMIE01000002">
    <property type="protein sequence ID" value="TVM19214.1"/>
    <property type="molecule type" value="Genomic_DNA"/>
</dbReference>
<evidence type="ECO:0008006" key="5">
    <source>
        <dbReference type="Google" id="ProtNLM"/>
    </source>
</evidence>
<keyword evidence="4" id="KW-1185">Reference proteome</keyword>
<dbReference type="Gene3D" id="2.50.20.10">
    <property type="entry name" value="Lipoprotein localisation LolA/LolB/LppX"/>
    <property type="match status" value="1"/>
</dbReference>
<keyword evidence="1 2" id="KW-0732">Signal</keyword>
<accession>A0A7M3MHP3</accession>
<evidence type="ECO:0000313" key="3">
    <source>
        <dbReference type="EMBL" id="TVM19214.1"/>
    </source>
</evidence>
<evidence type="ECO:0000256" key="1">
    <source>
        <dbReference type="ARBA" id="ARBA00022729"/>
    </source>
</evidence>
<dbReference type="AlphaFoldDB" id="A0A7M3MHP3"/>
<dbReference type="Proteomes" id="UP000448292">
    <property type="component" value="Unassembled WGS sequence"/>
</dbReference>
<name>A0A7M3MHP3_9BACT</name>
<reference evidence="3 4" key="1">
    <citation type="submission" date="2018-06" db="EMBL/GenBank/DDBJ databases">
        <title>Complete genome of Desulfovibrio indonesiensis P37SLT.</title>
        <authorList>
            <person name="Crispim J.S."/>
            <person name="Vidigal P.M.P."/>
            <person name="Silva L.C.F."/>
            <person name="Laguardia C.N."/>
            <person name="Araujo L.C."/>
            <person name="Dias R.S."/>
            <person name="Sousa M.P."/>
            <person name="Paula S.O."/>
            <person name="Silva C."/>
        </authorList>
    </citation>
    <scope>NUCLEOTIDE SEQUENCE [LARGE SCALE GENOMIC DNA]</scope>
    <source>
        <strain evidence="3 4">P37SLT</strain>
    </source>
</reference>
<dbReference type="InterPro" id="IPR004564">
    <property type="entry name" value="OM_lipoprot_carrier_LolA-like"/>
</dbReference>
<dbReference type="SUPFAM" id="SSF89392">
    <property type="entry name" value="Prokaryotic lipoproteins and lipoprotein localization factors"/>
    <property type="match status" value="1"/>
</dbReference>
<gene>
    <name evidence="3" type="ORF">DPQ33_02310</name>
</gene>
<evidence type="ECO:0000256" key="2">
    <source>
        <dbReference type="SAM" id="SignalP"/>
    </source>
</evidence>
<dbReference type="RefSeq" id="WP_144301572.1">
    <property type="nucleotide sequence ID" value="NZ_QMIE01000002.1"/>
</dbReference>
<organism evidence="3 4">
    <name type="scientific">Oceanidesulfovibrio indonesiensis</name>
    <dbReference type="NCBI Taxonomy" id="54767"/>
    <lineage>
        <taxon>Bacteria</taxon>
        <taxon>Pseudomonadati</taxon>
        <taxon>Thermodesulfobacteriota</taxon>
        <taxon>Desulfovibrionia</taxon>
        <taxon>Desulfovibrionales</taxon>
        <taxon>Desulfovibrionaceae</taxon>
        <taxon>Oceanidesulfovibrio</taxon>
    </lineage>
</organism>
<dbReference type="CDD" id="cd16325">
    <property type="entry name" value="LolA"/>
    <property type="match status" value="1"/>
</dbReference>
<feature type="signal peptide" evidence="2">
    <location>
        <begin position="1"/>
        <end position="26"/>
    </location>
</feature>
<comment type="caution">
    <text evidence="3">The sequence shown here is derived from an EMBL/GenBank/DDBJ whole genome shotgun (WGS) entry which is preliminary data.</text>
</comment>
<evidence type="ECO:0000313" key="4">
    <source>
        <dbReference type="Proteomes" id="UP000448292"/>
    </source>
</evidence>
<dbReference type="InterPro" id="IPR029046">
    <property type="entry name" value="LolA/LolB/LppX"/>
</dbReference>